<reference evidence="2" key="1">
    <citation type="submission" date="2022-11" db="EMBL/GenBank/DDBJ databases">
        <title>Draft genome sequence of Hoeflea poritis E7-10 and Hoeflea prorocentri PM5-8, separated from scleractinian coral Porites lutea and marine dinoflagellate.</title>
        <authorList>
            <person name="Zhang G."/>
            <person name="Wei Q."/>
            <person name="Cai L."/>
        </authorList>
    </citation>
    <scope>NUCLEOTIDE SEQUENCE</scope>
    <source>
        <strain evidence="2">PM5-8</strain>
    </source>
</reference>
<accession>A0A9X3UNJ6</accession>
<evidence type="ECO:0000313" key="3">
    <source>
        <dbReference type="Proteomes" id="UP001151234"/>
    </source>
</evidence>
<sequence length="117" mass="12490">MIGVALVKIPVSDVNRSVAFYEKALDLTVLFVAEEYGWAQFEASGMGLALYVPGKGGGERPIGGSVDFHLHHSDLDALLDGMPAEATDAGIHENADGSRSLEFSDPDANLIKIMESR</sequence>
<dbReference type="InterPro" id="IPR029068">
    <property type="entry name" value="Glyas_Bleomycin-R_OHBP_Dase"/>
</dbReference>
<proteinExistence type="predicted"/>
<evidence type="ECO:0000313" key="2">
    <source>
        <dbReference type="EMBL" id="MDA5400126.1"/>
    </source>
</evidence>
<dbReference type="EMBL" id="JAPJZI010000001">
    <property type="protein sequence ID" value="MDA5400126.1"/>
    <property type="molecule type" value="Genomic_DNA"/>
</dbReference>
<keyword evidence="3" id="KW-1185">Reference proteome</keyword>
<organism evidence="2 3">
    <name type="scientific">Hoeflea prorocentri</name>
    <dbReference type="NCBI Taxonomy" id="1922333"/>
    <lineage>
        <taxon>Bacteria</taxon>
        <taxon>Pseudomonadati</taxon>
        <taxon>Pseudomonadota</taxon>
        <taxon>Alphaproteobacteria</taxon>
        <taxon>Hyphomicrobiales</taxon>
        <taxon>Rhizobiaceae</taxon>
        <taxon>Hoeflea</taxon>
    </lineage>
</organism>
<dbReference type="CDD" id="cd06587">
    <property type="entry name" value="VOC"/>
    <property type="match status" value="1"/>
</dbReference>
<dbReference type="SUPFAM" id="SSF54593">
    <property type="entry name" value="Glyoxalase/Bleomycin resistance protein/Dihydroxybiphenyl dioxygenase"/>
    <property type="match status" value="1"/>
</dbReference>
<dbReference type="AlphaFoldDB" id="A0A9X3UNJ6"/>
<dbReference type="InterPro" id="IPR037523">
    <property type="entry name" value="VOC_core"/>
</dbReference>
<dbReference type="InterPro" id="IPR004360">
    <property type="entry name" value="Glyas_Fos-R_dOase_dom"/>
</dbReference>
<dbReference type="Proteomes" id="UP001151234">
    <property type="component" value="Unassembled WGS sequence"/>
</dbReference>
<protein>
    <submittedName>
        <fullName evidence="2">VOC family protein</fullName>
    </submittedName>
</protein>
<gene>
    <name evidence="2" type="ORF">OQ273_16210</name>
</gene>
<name>A0A9X3UNJ6_9HYPH</name>
<comment type="caution">
    <text evidence="2">The sequence shown here is derived from an EMBL/GenBank/DDBJ whole genome shotgun (WGS) entry which is preliminary data.</text>
</comment>
<feature type="domain" description="VOC" evidence="1">
    <location>
        <begin position="3"/>
        <end position="116"/>
    </location>
</feature>
<dbReference type="RefSeq" id="WP_267991532.1">
    <property type="nucleotide sequence ID" value="NZ_JAPJZI010000001.1"/>
</dbReference>
<dbReference type="PROSITE" id="PS51819">
    <property type="entry name" value="VOC"/>
    <property type="match status" value="1"/>
</dbReference>
<dbReference type="Gene3D" id="3.10.180.10">
    <property type="entry name" value="2,3-Dihydroxybiphenyl 1,2-Dioxygenase, domain 1"/>
    <property type="match status" value="1"/>
</dbReference>
<dbReference type="Pfam" id="PF00903">
    <property type="entry name" value="Glyoxalase"/>
    <property type="match status" value="1"/>
</dbReference>
<evidence type="ECO:0000259" key="1">
    <source>
        <dbReference type="PROSITE" id="PS51819"/>
    </source>
</evidence>